<dbReference type="RefSeq" id="XP_012895485.1">
    <property type="nucleotide sequence ID" value="XM_013040031.1"/>
</dbReference>
<dbReference type="InParanoid" id="D8M048"/>
<evidence type="ECO:0000313" key="2">
    <source>
        <dbReference type="Proteomes" id="UP000008312"/>
    </source>
</evidence>
<keyword evidence="2" id="KW-1185">Reference proteome</keyword>
<dbReference type="GeneID" id="24918845"/>
<name>D8M048_BLAHO</name>
<accession>D8M048</accession>
<reference evidence="1" key="1">
    <citation type="submission" date="2010-02" db="EMBL/GenBank/DDBJ databases">
        <title>Sequencing and annotation of the Blastocystis hominis genome.</title>
        <authorList>
            <person name="Wincker P."/>
        </authorList>
    </citation>
    <scope>NUCLEOTIDE SEQUENCE</scope>
    <source>
        <strain evidence="1">Singapore isolate B</strain>
    </source>
</reference>
<evidence type="ECO:0000313" key="1">
    <source>
        <dbReference type="EMBL" id="CBK21437.2"/>
    </source>
</evidence>
<dbReference type="Proteomes" id="UP000008312">
    <property type="component" value="Unassembled WGS sequence"/>
</dbReference>
<dbReference type="EMBL" id="FN668642">
    <property type="protein sequence ID" value="CBK21437.2"/>
    <property type="molecule type" value="Genomic_DNA"/>
</dbReference>
<protein>
    <submittedName>
        <fullName evidence="1">Uncharacterized protein</fullName>
    </submittedName>
</protein>
<proteinExistence type="predicted"/>
<dbReference type="AlphaFoldDB" id="D8M048"/>
<gene>
    <name evidence="1" type="ORF">GSBLH_T00001606001</name>
</gene>
<organism evidence="1">
    <name type="scientific">Blastocystis hominis</name>
    <dbReference type="NCBI Taxonomy" id="12968"/>
    <lineage>
        <taxon>Eukaryota</taxon>
        <taxon>Sar</taxon>
        <taxon>Stramenopiles</taxon>
        <taxon>Bigyra</taxon>
        <taxon>Opalozoa</taxon>
        <taxon>Opalinata</taxon>
        <taxon>Blastocystidae</taxon>
        <taxon>Blastocystis</taxon>
    </lineage>
</organism>
<sequence length="34" mass="3754">MICFVDLPNLTSITSVDCSFCEPRVVTLASISEY</sequence>